<keyword evidence="2" id="KW-0813">Transport</keyword>
<evidence type="ECO:0000256" key="2">
    <source>
        <dbReference type="ARBA" id="ARBA00022448"/>
    </source>
</evidence>
<proteinExistence type="inferred from homology"/>
<evidence type="ECO:0000313" key="4">
    <source>
        <dbReference type="EMBL" id="SEB81062.1"/>
    </source>
</evidence>
<keyword evidence="3" id="KW-0732">Signal</keyword>
<dbReference type="RefSeq" id="WP_002564251.1">
    <property type="nucleotide sequence ID" value="NZ_FNSH01000001.1"/>
</dbReference>
<dbReference type="InterPro" id="IPR006061">
    <property type="entry name" value="SBP_1_CS"/>
</dbReference>
<dbReference type="GO" id="GO:0055085">
    <property type="term" value="P:transmembrane transport"/>
    <property type="evidence" value="ECO:0007669"/>
    <property type="project" value="InterPro"/>
</dbReference>
<protein>
    <submittedName>
        <fullName evidence="4">Uncharacterized protein</fullName>
    </submittedName>
</protein>
<comment type="similarity">
    <text evidence="1">Belongs to the bacterial solute-binding protein 1 family.</text>
</comment>
<accession>A0AB38A766</accession>
<reference evidence="4 5" key="1">
    <citation type="submission" date="2016-10" db="EMBL/GenBank/DDBJ databases">
        <authorList>
            <person name="Varghese N."/>
            <person name="Submissions S."/>
        </authorList>
    </citation>
    <scope>NUCLEOTIDE SEQUENCE [LARGE SCALE GENOMIC DNA]</scope>
    <source>
        <strain evidence="4 5">DSM 20586</strain>
    </source>
</reference>
<sequence length="64" mass="6699">MRLSFGGVASIPLVGNVSAFVYNPNSFNDAKAQIPQSSEGVVAVGHSYPELFPQGVGMWAASDK</sequence>
<comment type="caution">
    <text evidence="4">The sequence shown here is derived from an EMBL/GenBank/DDBJ whole genome shotgun (WGS) entry which is preliminary data.</text>
</comment>
<dbReference type="EMBL" id="FNSH01000001">
    <property type="protein sequence ID" value="SEB81062.1"/>
    <property type="molecule type" value="Genomic_DNA"/>
</dbReference>
<dbReference type="PROSITE" id="PS01037">
    <property type="entry name" value="SBP_BACTERIAL_1"/>
    <property type="match status" value="1"/>
</dbReference>
<evidence type="ECO:0000256" key="3">
    <source>
        <dbReference type="ARBA" id="ARBA00022729"/>
    </source>
</evidence>
<dbReference type="AlphaFoldDB" id="A0AB38A766"/>
<name>A0AB38A766_9ACTN</name>
<organism evidence="4 5">
    <name type="scientific">Atopobium minutum</name>
    <dbReference type="NCBI Taxonomy" id="1381"/>
    <lineage>
        <taxon>Bacteria</taxon>
        <taxon>Bacillati</taxon>
        <taxon>Actinomycetota</taxon>
        <taxon>Coriobacteriia</taxon>
        <taxon>Coriobacteriales</taxon>
        <taxon>Atopobiaceae</taxon>
        <taxon>Atopobium</taxon>
    </lineage>
</organism>
<gene>
    <name evidence="4" type="ORF">SAMN04489746_1104</name>
</gene>
<dbReference type="Proteomes" id="UP000183687">
    <property type="component" value="Unassembled WGS sequence"/>
</dbReference>
<evidence type="ECO:0000256" key="1">
    <source>
        <dbReference type="ARBA" id="ARBA00008520"/>
    </source>
</evidence>
<evidence type="ECO:0000313" key="5">
    <source>
        <dbReference type="Proteomes" id="UP000183687"/>
    </source>
</evidence>